<dbReference type="GO" id="GO:0016829">
    <property type="term" value="F:lyase activity"/>
    <property type="evidence" value="ECO:0007669"/>
    <property type="project" value="UniProtKB-KW"/>
</dbReference>
<accession>A0ABV8XWL5</accession>
<dbReference type="Proteomes" id="UP001595965">
    <property type="component" value="Unassembled WGS sequence"/>
</dbReference>
<dbReference type="RefSeq" id="WP_344229537.1">
    <property type="nucleotide sequence ID" value="NZ_BAAALH010000002.1"/>
</dbReference>
<evidence type="ECO:0000313" key="2">
    <source>
        <dbReference type="EMBL" id="MFC4428760.1"/>
    </source>
</evidence>
<dbReference type="InterPro" id="IPR013783">
    <property type="entry name" value="Ig-like_fold"/>
</dbReference>
<evidence type="ECO:0000313" key="3">
    <source>
        <dbReference type="Proteomes" id="UP001595965"/>
    </source>
</evidence>
<dbReference type="InterPro" id="IPR029411">
    <property type="entry name" value="RG-lyase_III"/>
</dbReference>
<keyword evidence="3" id="KW-1185">Reference proteome</keyword>
<gene>
    <name evidence="2" type="ORF">ACFO0K_03595</name>
</gene>
<keyword evidence="2" id="KW-0456">Lyase</keyword>
<feature type="domain" description="Rhamnogalacturonan lyase" evidence="1">
    <location>
        <begin position="113"/>
        <end position="277"/>
    </location>
</feature>
<dbReference type="InterPro" id="IPR008979">
    <property type="entry name" value="Galactose-bd-like_sf"/>
</dbReference>
<dbReference type="Gene3D" id="2.60.40.10">
    <property type="entry name" value="Immunoglobulins"/>
    <property type="match status" value="1"/>
</dbReference>
<proteinExistence type="predicted"/>
<dbReference type="SUPFAM" id="SSF49785">
    <property type="entry name" value="Galactose-binding domain-like"/>
    <property type="match status" value="1"/>
</dbReference>
<name>A0ABV8XWL5_9MICC</name>
<reference evidence="3" key="1">
    <citation type="journal article" date="2019" name="Int. J. Syst. Evol. Microbiol.">
        <title>The Global Catalogue of Microorganisms (GCM) 10K type strain sequencing project: providing services to taxonomists for standard genome sequencing and annotation.</title>
        <authorList>
            <consortium name="The Broad Institute Genomics Platform"/>
            <consortium name="The Broad Institute Genome Sequencing Center for Infectious Disease"/>
            <person name="Wu L."/>
            <person name="Ma J."/>
        </authorList>
    </citation>
    <scope>NUCLEOTIDE SEQUENCE [LARGE SCALE GENOMIC DNA]</scope>
    <source>
        <strain evidence="3">CGMCC 1.12125</strain>
    </source>
</reference>
<protein>
    <submittedName>
        <fullName evidence="2">Polysaccharide lyase family protein</fullName>
    </submittedName>
</protein>
<dbReference type="EMBL" id="JBHSEN010000001">
    <property type="protein sequence ID" value="MFC4428760.1"/>
    <property type="molecule type" value="Genomic_DNA"/>
</dbReference>
<dbReference type="Gene3D" id="2.60.120.260">
    <property type="entry name" value="Galactose-binding domain-like"/>
    <property type="match status" value="1"/>
</dbReference>
<evidence type="ECO:0000259" key="1">
    <source>
        <dbReference type="Pfam" id="PF14683"/>
    </source>
</evidence>
<sequence length="281" mass="30293">MTKPLPPVTGLSARSSLATIDLSWESLGWEPLIDHYRVYAAPGHPAAWQPRESDLVAKTVYPRFVHDGLDPAGEEWTYSVIAVSDAGRRSRPGERTSAASEPSVTATGREMARIGTFDGKSLEFRFAPSGYAKIPAAYPSAQIQYTDGVDSPDSAWPFLLPGPGDAWAGRKVYTAHWVVELSQAPSDDMDMAVWLIDTTRLGGRLEVAVNGVPAQVIELIPGATRGSREGDATLPGSTLVRSFHEFQVPAAPFVAGINTITFRLAEGGWVAWDAIGLYARV</sequence>
<organism evidence="2 3">
    <name type="scientific">Citricoccus alkalitolerans</name>
    <dbReference type="NCBI Taxonomy" id="246603"/>
    <lineage>
        <taxon>Bacteria</taxon>
        <taxon>Bacillati</taxon>
        <taxon>Actinomycetota</taxon>
        <taxon>Actinomycetes</taxon>
        <taxon>Micrococcales</taxon>
        <taxon>Micrococcaceae</taxon>
        <taxon>Citricoccus</taxon>
    </lineage>
</organism>
<comment type="caution">
    <text evidence="2">The sequence shown here is derived from an EMBL/GenBank/DDBJ whole genome shotgun (WGS) entry which is preliminary data.</text>
</comment>
<dbReference type="Pfam" id="PF14683">
    <property type="entry name" value="CBM-like"/>
    <property type="match status" value="1"/>
</dbReference>